<dbReference type="PROSITE" id="PS50181">
    <property type="entry name" value="FBOX"/>
    <property type="match status" value="1"/>
</dbReference>
<evidence type="ECO:0000259" key="1">
    <source>
        <dbReference type="PROSITE" id="PS50181"/>
    </source>
</evidence>
<feature type="domain" description="F-box" evidence="1">
    <location>
        <begin position="1"/>
        <end position="42"/>
    </location>
</feature>
<proteinExistence type="predicted"/>
<dbReference type="SUPFAM" id="SSF81383">
    <property type="entry name" value="F-box domain"/>
    <property type="match status" value="1"/>
</dbReference>
<dbReference type="Gene3D" id="1.20.1280.50">
    <property type="match status" value="1"/>
</dbReference>
<comment type="caution">
    <text evidence="2">The sequence shown here is derived from an EMBL/GenBank/DDBJ whole genome shotgun (WGS) entry which is preliminary data.</text>
</comment>
<accession>A0A1R2BTU1</accession>
<evidence type="ECO:0000313" key="3">
    <source>
        <dbReference type="Proteomes" id="UP000187209"/>
    </source>
</evidence>
<evidence type="ECO:0000313" key="2">
    <source>
        <dbReference type="EMBL" id="OMJ80239.1"/>
    </source>
</evidence>
<dbReference type="InterPro" id="IPR036047">
    <property type="entry name" value="F-box-like_dom_sf"/>
</dbReference>
<dbReference type="Pfam" id="PF12937">
    <property type="entry name" value="F-box-like"/>
    <property type="match status" value="1"/>
</dbReference>
<dbReference type="Proteomes" id="UP000187209">
    <property type="component" value="Unassembled WGS sequence"/>
</dbReference>
<gene>
    <name evidence="2" type="ORF">SteCoe_19555</name>
</gene>
<dbReference type="InterPro" id="IPR001810">
    <property type="entry name" value="F-box_dom"/>
</dbReference>
<name>A0A1R2BTU1_9CILI</name>
<dbReference type="EMBL" id="MPUH01000432">
    <property type="protein sequence ID" value="OMJ80239.1"/>
    <property type="molecule type" value="Genomic_DNA"/>
</dbReference>
<sequence>MLSANMLSEIFEYLELNEIITISSVCRKYRLASNKPSLYKREYIRLFMADSEISQHPSSEWRNLCIRALQINFNQLSFQSPYLNRSDIKFFFNELTSTLQSPDLVFPELRRDYLSFPTLIQDLLGNPNPLERNQYPQVTKKFNTKFNQIKYFFELNPSDFLTNFLQPLSKMIKSQIVNYCKAVDLAIYESISPIEEYMKYWEIYGFTIKKMYTLLYPFMEYFNAELCKNMFENMNFMKFMIQIWIENVFMTRREQIFKEIERVNWKIVEKGVNTIGVFRFKAFIESFLDLSLNEVTLHFKNHSRLQVKGPYRDIHEKVVEFFNVESTLKKIDLDVLDNLYLVWPCVTYRKIVENVINICRNVVEKENFEASANDGDFLIELKAKNLGFSLEDVHKVDRCLNVPIIGFHDDLRSFHNEKCK</sequence>
<protein>
    <recommendedName>
        <fullName evidence="1">F-box domain-containing protein</fullName>
    </recommendedName>
</protein>
<dbReference type="OrthoDB" id="298568at2759"/>
<reference evidence="2 3" key="1">
    <citation type="submission" date="2016-11" db="EMBL/GenBank/DDBJ databases">
        <title>The macronuclear genome of Stentor coeruleus: a giant cell with tiny introns.</title>
        <authorList>
            <person name="Slabodnick M."/>
            <person name="Ruby J.G."/>
            <person name="Reiff S.B."/>
            <person name="Swart E.C."/>
            <person name="Gosai S."/>
            <person name="Prabakaran S."/>
            <person name="Witkowska E."/>
            <person name="Larue G.E."/>
            <person name="Fisher S."/>
            <person name="Freeman R.M."/>
            <person name="Gunawardena J."/>
            <person name="Chu W."/>
            <person name="Stover N.A."/>
            <person name="Gregory B.D."/>
            <person name="Nowacki M."/>
            <person name="Derisi J."/>
            <person name="Roy S.W."/>
            <person name="Marshall W.F."/>
            <person name="Sood P."/>
        </authorList>
    </citation>
    <scope>NUCLEOTIDE SEQUENCE [LARGE SCALE GENOMIC DNA]</scope>
    <source>
        <strain evidence="2">WM001</strain>
    </source>
</reference>
<keyword evidence="3" id="KW-1185">Reference proteome</keyword>
<dbReference type="SMART" id="SM00256">
    <property type="entry name" value="FBOX"/>
    <property type="match status" value="1"/>
</dbReference>
<organism evidence="2 3">
    <name type="scientific">Stentor coeruleus</name>
    <dbReference type="NCBI Taxonomy" id="5963"/>
    <lineage>
        <taxon>Eukaryota</taxon>
        <taxon>Sar</taxon>
        <taxon>Alveolata</taxon>
        <taxon>Ciliophora</taxon>
        <taxon>Postciliodesmatophora</taxon>
        <taxon>Heterotrichea</taxon>
        <taxon>Heterotrichida</taxon>
        <taxon>Stentoridae</taxon>
        <taxon>Stentor</taxon>
    </lineage>
</organism>
<dbReference type="AlphaFoldDB" id="A0A1R2BTU1"/>